<dbReference type="KEGG" id="cace:CACET_c29560"/>
<reference evidence="1 2" key="1">
    <citation type="submission" date="2014-10" db="EMBL/GenBank/DDBJ databases">
        <title>Genome sequence of Clostridium aceticum DSM 1496.</title>
        <authorList>
            <person name="Poehlein A."/>
            <person name="Schiel-Bengelsdorf B."/>
            <person name="Gottschalk G."/>
            <person name="Duerre P."/>
            <person name="Daniel R."/>
        </authorList>
    </citation>
    <scope>NUCLEOTIDE SEQUENCE [LARGE SCALE GENOMIC DNA]</scope>
    <source>
        <strain evidence="1 2">DSM 1496</strain>
    </source>
</reference>
<evidence type="ECO:0000313" key="1">
    <source>
        <dbReference type="EMBL" id="AKL96400.1"/>
    </source>
</evidence>
<sequence length="219" mass="25454">MEGYLYNKNYVNDLEKRCITMIEEDLEVFFSAYTKAAYTYSFMISKDLKSFNSATFEKMVFSNEEMEGLIHRVIAKIHKEMENYLGYYIKMDQACCYDLSSADTYKVLQETLEGFRTTQKITKNCEKLLKTVCSKAFKSICPYFPPQYVAKKINVGEKILSEKSSKKQIEKHQEVIFQQIQGILLNIKISIRNHLVENSIKNIQATTKNIVKVSNYSIA</sequence>
<organism evidence="1 2">
    <name type="scientific">Clostridium aceticum</name>
    <dbReference type="NCBI Taxonomy" id="84022"/>
    <lineage>
        <taxon>Bacteria</taxon>
        <taxon>Bacillati</taxon>
        <taxon>Bacillota</taxon>
        <taxon>Clostridia</taxon>
        <taxon>Eubacteriales</taxon>
        <taxon>Clostridiaceae</taxon>
        <taxon>Clostridium</taxon>
    </lineage>
</organism>
<dbReference type="OrthoDB" id="1903747at2"/>
<dbReference type="EMBL" id="CP009687">
    <property type="protein sequence ID" value="AKL96400.1"/>
    <property type="molecule type" value="Genomic_DNA"/>
</dbReference>
<dbReference type="AlphaFoldDB" id="A0A0D8I9L3"/>
<evidence type="ECO:0000313" key="2">
    <source>
        <dbReference type="Proteomes" id="UP000035704"/>
    </source>
</evidence>
<gene>
    <name evidence="1" type="ORF">CACET_c29560</name>
</gene>
<dbReference type="RefSeq" id="WP_044824928.1">
    <property type="nucleotide sequence ID" value="NZ_CP009687.1"/>
</dbReference>
<protein>
    <submittedName>
        <fullName evidence="1">Uncharacterized protein</fullName>
    </submittedName>
</protein>
<name>A0A0D8I9L3_9CLOT</name>
<dbReference type="STRING" id="84022.CACET_c29560"/>
<proteinExistence type="predicted"/>
<keyword evidence="2" id="KW-1185">Reference proteome</keyword>
<accession>A0A0D8I9L3</accession>
<dbReference type="PATRIC" id="fig|84022.5.peg.376"/>
<dbReference type="Proteomes" id="UP000035704">
    <property type="component" value="Chromosome"/>
</dbReference>